<organism evidence="2 3">
    <name type="scientific">Bradyrhizobium erythrophlei</name>
    <dbReference type="NCBI Taxonomy" id="1437360"/>
    <lineage>
        <taxon>Bacteria</taxon>
        <taxon>Pseudomonadati</taxon>
        <taxon>Pseudomonadota</taxon>
        <taxon>Alphaproteobacteria</taxon>
        <taxon>Hyphomicrobiales</taxon>
        <taxon>Nitrobacteraceae</taxon>
        <taxon>Bradyrhizobium</taxon>
    </lineage>
</organism>
<evidence type="ECO:0000256" key="1">
    <source>
        <dbReference type="SAM" id="MobiDB-lite"/>
    </source>
</evidence>
<feature type="region of interest" description="Disordered" evidence="1">
    <location>
        <begin position="25"/>
        <end position="45"/>
    </location>
</feature>
<dbReference type="AlphaFoldDB" id="A0A1M7UV71"/>
<accession>A0A1M7UV71</accession>
<sequence>MDAEAAKPATADTVNGLRKSEQLGSRLICRNSETSSRKQDKPPGIVATIRKGNRNAVVVSVKEDGQHPLLDIRQHEPNGLQELKPTRSGISNIDKVMARELVTALLKFVAGCRT</sequence>
<dbReference type="EMBL" id="LT670849">
    <property type="protein sequence ID" value="SHN86931.1"/>
    <property type="molecule type" value="Genomic_DNA"/>
</dbReference>
<evidence type="ECO:0000313" key="3">
    <source>
        <dbReference type="Proteomes" id="UP000184096"/>
    </source>
</evidence>
<reference evidence="3" key="1">
    <citation type="submission" date="2016-11" db="EMBL/GenBank/DDBJ databases">
        <authorList>
            <person name="Varghese N."/>
            <person name="Submissions S."/>
        </authorList>
    </citation>
    <scope>NUCLEOTIDE SEQUENCE [LARGE SCALE GENOMIC DNA]</scope>
    <source>
        <strain evidence="3">GAS401</strain>
    </source>
</reference>
<dbReference type="Proteomes" id="UP000184096">
    <property type="component" value="Chromosome I"/>
</dbReference>
<evidence type="ECO:0000313" key="2">
    <source>
        <dbReference type="EMBL" id="SHN86931.1"/>
    </source>
</evidence>
<protein>
    <submittedName>
        <fullName evidence="2">Uncharacterized protein</fullName>
    </submittedName>
</protein>
<name>A0A1M7UV71_9BRAD</name>
<proteinExistence type="predicted"/>
<gene>
    <name evidence="2" type="ORF">SAMN05444170_6924</name>
</gene>
<keyword evidence="3" id="KW-1185">Reference proteome</keyword>
<dbReference type="RefSeq" id="WP_072824943.1">
    <property type="nucleotide sequence ID" value="NZ_LT670849.1"/>
</dbReference>